<dbReference type="InterPro" id="IPR027417">
    <property type="entry name" value="P-loop_NTPase"/>
</dbReference>
<evidence type="ECO:0000256" key="1">
    <source>
        <dbReference type="SAM" id="MobiDB-lite"/>
    </source>
</evidence>
<gene>
    <name evidence="2" type="ORF">FKW44_000646</name>
</gene>
<accession>A0A7T8QV02</accession>
<reference evidence="3" key="1">
    <citation type="submission" date="2021-01" db="EMBL/GenBank/DDBJ databases">
        <title>Caligus Genome Assembly.</title>
        <authorList>
            <person name="Gallardo-Escarate C."/>
        </authorList>
    </citation>
    <scope>NUCLEOTIDE SEQUENCE [LARGE SCALE GENOMIC DNA]</scope>
</reference>
<dbReference type="GO" id="GO:0051603">
    <property type="term" value="P:proteolysis involved in protein catabolic process"/>
    <property type="evidence" value="ECO:0007669"/>
    <property type="project" value="TreeGrafter"/>
</dbReference>
<dbReference type="Proteomes" id="UP000595437">
    <property type="component" value="Chromosome 1"/>
</dbReference>
<dbReference type="EMBL" id="CP045890">
    <property type="protein sequence ID" value="QQP56090.1"/>
    <property type="molecule type" value="Genomic_DNA"/>
</dbReference>
<keyword evidence="3" id="KW-1185">Reference proteome</keyword>
<evidence type="ECO:0000313" key="3">
    <source>
        <dbReference type="Proteomes" id="UP000595437"/>
    </source>
</evidence>
<protein>
    <recommendedName>
        <fullName evidence="4">ATP-dependent Clp protease ATP-binding subunit clpX-like, mitochondrial</fullName>
    </recommendedName>
</protein>
<proteinExistence type="predicted"/>
<feature type="region of interest" description="Disordered" evidence="1">
    <location>
        <begin position="15"/>
        <end position="44"/>
    </location>
</feature>
<feature type="region of interest" description="Disordered" evidence="1">
    <location>
        <begin position="82"/>
        <end position="138"/>
    </location>
</feature>
<evidence type="ECO:0000313" key="2">
    <source>
        <dbReference type="EMBL" id="QQP56090.1"/>
    </source>
</evidence>
<dbReference type="OrthoDB" id="1721884at2759"/>
<dbReference type="PANTHER" id="PTHR48102">
    <property type="entry name" value="ATP-DEPENDENT CLP PROTEASE ATP-BINDING SUBUNIT CLPX-LIKE, MITOCHONDRIAL-RELATED"/>
    <property type="match status" value="1"/>
</dbReference>
<dbReference type="AlphaFoldDB" id="A0A7T8QV02"/>
<organism evidence="2 3">
    <name type="scientific">Caligus rogercresseyi</name>
    <name type="common">Sea louse</name>
    <dbReference type="NCBI Taxonomy" id="217165"/>
    <lineage>
        <taxon>Eukaryota</taxon>
        <taxon>Metazoa</taxon>
        <taxon>Ecdysozoa</taxon>
        <taxon>Arthropoda</taxon>
        <taxon>Crustacea</taxon>
        <taxon>Multicrustacea</taxon>
        <taxon>Hexanauplia</taxon>
        <taxon>Copepoda</taxon>
        <taxon>Siphonostomatoida</taxon>
        <taxon>Caligidae</taxon>
        <taxon>Caligus</taxon>
    </lineage>
</organism>
<dbReference type="PANTHER" id="PTHR48102:SF7">
    <property type="entry name" value="ATP-DEPENDENT CLP PROTEASE ATP-BINDING SUBUNIT CLPX-LIKE, MITOCHONDRIAL"/>
    <property type="match status" value="1"/>
</dbReference>
<dbReference type="InterPro" id="IPR050052">
    <property type="entry name" value="ATP-dep_Clp_protease_ClpX"/>
</dbReference>
<dbReference type="Gene3D" id="3.40.50.300">
    <property type="entry name" value="P-loop containing nucleotide triphosphate hydrolases"/>
    <property type="match status" value="1"/>
</dbReference>
<sequence length="138" mass="14773">MLSFLRGSIGRRLCQGQGRFPGEGRETERHSAAAGAAKRAPPPPKKIYDYLDQHIIGQDAAKKALSVAVYNHYKRIFHNIPVHNKEAGSSPSGSGDALPSHRDLLHIAGMGSFSDPASPIMAPPFPPRADPQGTGENP</sequence>
<dbReference type="GO" id="GO:0005524">
    <property type="term" value="F:ATP binding"/>
    <property type="evidence" value="ECO:0007669"/>
    <property type="project" value="TreeGrafter"/>
</dbReference>
<dbReference type="GO" id="GO:0005759">
    <property type="term" value="C:mitochondrial matrix"/>
    <property type="evidence" value="ECO:0007669"/>
    <property type="project" value="TreeGrafter"/>
</dbReference>
<dbReference type="GO" id="GO:0016887">
    <property type="term" value="F:ATP hydrolysis activity"/>
    <property type="evidence" value="ECO:0007669"/>
    <property type="project" value="TreeGrafter"/>
</dbReference>
<name>A0A7T8QV02_CALRO</name>
<evidence type="ECO:0008006" key="4">
    <source>
        <dbReference type="Google" id="ProtNLM"/>
    </source>
</evidence>
<feature type="compositionally biased region" description="Basic and acidic residues" evidence="1">
    <location>
        <begin position="22"/>
        <end position="31"/>
    </location>
</feature>